<accession>A0A9W8RW58</accession>
<feature type="region of interest" description="Disordered" evidence="2">
    <location>
        <begin position="982"/>
        <end position="1025"/>
    </location>
</feature>
<dbReference type="PANTHER" id="PTHR36681">
    <property type="entry name" value="NUCLEAR GTPASE, GERMINAL CENTER-ASSOCIATED, TANDEM DUPLICATE 3"/>
    <property type="match status" value="1"/>
</dbReference>
<feature type="compositionally biased region" description="Basic and acidic residues" evidence="2">
    <location>
        <begin position="490"/>
        <end position="499"/>
    </location>
</feature>
<evidence type="ECO:0000256" key="1">
    <source>
        <dbReference type="SAM" id="Coils"/>
    </source>
</evidence>
<feature type="domain" description="Dynamin N-terminal" evidence="3">
    <location>
        <begin position="124"/>
        <end position="389"/>
    </location>
</feature>
<name>A0A9W8RW58_9HYPO</name>
<proteinExistence type="predicted"/>
<feature type="compositionally biased region" description="Acidic residues" evidence="2">
    <location>
        <begin position="995"/>
        <end position="1025"/>
    </location>
</feature>
<gene>
    <name evidence="4" type="ORF">NW762_010071</name>
</gene>
<dbReference type="PANTHER" id="PTHR36681:SF3">
    <property type="entry name" value="NUCLEAR GTPASE, GERMINAL CENTER-ASSOCIATED, TANDEM DUPLICATE 3"/>
    <property type="match status" value="1"/>
</dbReference>
<dbReference type="InterPro" id="IPR045063">
    <property type="entry name" value="Dynamin_N"/>
</dbReference>
<keyword evidence="5" id="KW-1185">Reference proteome</keyword>
<organism evidence="4 5">
    <name type="scientific">Fusarium torreyae</name>
    <dbReference type="NCBI Taxonomy" id="1237075"/>
    <lineage>
        <taxon>Eukaryota</taxon>
        <taxon>Fungi</taxon>
        <taxon>Dikarya</taxon>
        <taxon>Ascomycota</taxon>
        <taxon>Pezizomycotina</taxon>
        <taxon>Sordariomycetes</taxon>
        <taxon>Hypocreomycetidae</taxon>
        <taxon>Hypocreales</taxon>
        <taxon>Nectriaceae</taxon>
        <taxon>Fusarium</taxon>
    </lineage>
</organism>
<dbReference type="SUPFAM" id="SSF52540">
    <property type="entry name" value="P-loop containing nucleoside triphosphate hydrolases"/>
    <property type="match status" value="1"/>
</dbReference>
<dbReference type="AlphaFoldDB" id="A0A9W8RW58"/>
<sequence length="1025" mass="116009">MNVEFLSPSRMGAKRELPPDLSPDSDAKRQAIEYHGVSSEPPKFPWTTCDNKGELERLRIKEDAVKIAEENCTKVRKALESTIRQIRKGARYSSGAIGQAMIQQWLEEHDQLRDKDQNLEILVGVEGPTGAGKSSFLASLLRLPDLFPSGHTGAATACVGKVSWDWDTPSKRSFRAKITFRMKNDIEDTLESLLRDVQRLSDLEAPSSTSEASLGNNSGEGSEAKEIIQYRIEHEMPMVECVWALKQSDLKRAVNMRADQSSFRGVVQWLLAQNPGALQYLQDGVKEFKESNKEKLREKITPFLTSIKAKHGTSRPFAVWPLVEDVHMYVKSDILKTGMTLVDLPGCGDATASRSHVARKFSHRLDVRMVVSPILRAADEKKAQELMQSGFDEAQMKIRGKYDGHGFGIILSKSDDLPVESYLTGSSELRGDERIVENLEELKALRSKKPEVEKSMRTLERAVKRAEAERKKAQVAHSEATKKLTTNTRAKPDSNQEHIKKLQQRVTDASEILEKGKRKLEKTQAQALVVSQRLFDVDDWLHEMAYQDRNCVVQEAIQAKYAARQQELNQAPREGANPPRRIPTVPIFPVSARAFWCLENRSSSMAGYTTQNLTGIPAVEKWLHEATLSKREKHLDEMLGGYQSLLDSMKIYSREKGQDAEFGITPASVEKTLDPIHRNFSISLRMQLATAAMNIDSLNPLANRVMAAKGFNQEAYEIATKWRLVYPHEPQSGKIHWKTYEASMARGGGEYTPQSNPGMTYNWMEDLSTPVLRLISSDWDEEMNQKVMEIQHPIMEAFKKEWQSYRDNLEKAVRDNLPTLELSFNSLFLITANSERVNKNKVRDILGNLSQESSGVYKDAVAFLTERMEPTFKTGLQITGPGLHAKRLDLIESTVKGDRKTMCDSMLNSLENKLKGRTREAQQQLAQIAEEAINSVKRQISHLLDNLMNNFPADNGLREMKIKLQKEIRVLLDEWEQHWRQQEVNSEQAINVPDGEGENEDANQEDDADGDEEDLEALFEDDEIA</sequence>
<feature type="region of interest" description="Disordered" evidence="2">
    <location>
        <begin position="1"/>
        <end position="27"/>
    </location>
</feature>
<evidence type="ECO:0000313" key="5">
    <source>
        <dbReference type="Proteomes" id="UP001152049"/>
    </source>
</evidence>
<dbReference type="OrthoDB" id="3598281at2759"/>
<evidence type="ECO:0000313" key="4">
    <source>
        <dbReference type="EMBL" id="KAJ4254472.1"/>
    </source>
</evidence>
<evidence type="ECO:0000259" key="3">
    <source>
        <dbReference type="Pfam" id="PF00350"/>
    </source>
</evidence>
<feature type="region of interest" description="Disordered" evidence="2">
    <location>
        <begin position="472"/>
        <end position="499"/>
    </location>
</feature>
<reference evidence="4" key="1">
    <citation type="submission" date="2022-09" db="EMBL/GenBank/DDBJ databases">
        <title>Fusarium specimens isolated from Avocado Roots.</title>
        <authorList>
            <person name="Stajich J."/>
            <person name="Roper C."/>
            <person name="Heimlech-Rivalta G."/>
        </authorList>
    </citation>
    <scope>NUCLEOTIDE SEQUENCE</scope>
    <source>
        <strain evidence="4">CF00136</strain>
    </source>
</reference>
<comment type="caution">
    <text evidence="4">The sequence shown here is derived from an EMBL/GenBank/DDBJ whole genome shotgun (WGS) entry which is preliminary data.</text>
</comment>
<protein>
    <recommendedName>
        <fullName evidence="3">Dynamin N-terminal domain-containing protein</fullName>
    </recommendedName>
</protein>
<evidence type="ECO:0000256" key="2">
    <source>
        <dbReference type="SAM" id="MobiDB-lite"/>
    </source>
</evidence>
<keyword evidence="1" id="KW-0175">Coiled coil</keyword>
<dbReference type="Proteomes" id="UP001152049">
    <property type="component" value="Unassembled WGS sequence"/>
</dbReference>
<dbReference type="InterPro" id="IPR027417">
    <property type="entry name" value="P-loop_NTPase"/>
</dbReference>
<dbReference type="EMBL" id="JAOQAZ010000022">
    <property type="protein sequence ID" value="KAJ4254472.1"/>
    <property type="molecule type" value="Genomic_DNA"/>
</dbReference>
<dbReference type="Pfam" id="PF00350">
    <property type="entry name" value="Dynamin_N"/>
    <property type="match status" value="1"/>
</dbReference>
<feature type="coiled-coil region" evidence="1">
    <location>
        <begin position="907"/>
        <end position="946"/>
    </location>
</feature>